<name>A0A507BUR9_9FUNG</name>
<dbReference type="RefSeq" id="XP_031024232.1">
    <property type="nucleotide sequence ID" value="XM_031169798.1"/>
</dbReference>
<keyword evidence="2" id="KW-1185">Reference proteome</keyword>
<protein>
    <submittedName>
        <fullName evidence="1">Uncharacterized protein</fullName>
    </submittedName>
</protein>
<accession>A0A507BUR9</accession>
<dbReference type="EMBL" id="QEAO01000022">
    <property type="protein sequence ID" value="TPX33190.1"/>
    <property type="molecule type" value="Genomic_DNA"/>
</dbReference>
<dbReference type="GeneID" id="42005095"/>
<comment type="caution">
    <text evidence="1">The sequence shown here is derived from an EMBL/GenBank/DDBJ whole genome shotgun (WGS) entry which is preliminary data.</text>
</comment>
<sequence>MSRPKSKTRRHSTRSTTIDLRWKAIGRWPYSL</sequence>
<organism evidence="1 2">
    <name type="scientific">Synchytrium microbalum</name>
    <dbReference type="NCBI Taxonomy" id="1806994"/>
    <lineage>
        <taxon>Eukaryota</taxon>
        <taxon>Fungi</taxon>
        <taxon>Fungi incertae sedis</taxon>
        <taxon>Chytridiomycota</taxon>
        <taxon>Chytridiomycota incertae sedis</taxon>
        <taxon>Chytridiomycetes</taxon>
        <taxon>Synchytriales</taxon>
        <taxon>Synchytriaceae</taxon>
        <taxon>Synchytrium</taxon>
    </lineage>
</organism>
<reference evidence="1 2" key="1">
    <citation type="journal article" date="2019" name="Sci. Rep.">
        <title>Comparative genomics of chytrid fungi reveal insights into the obligate biotrophic and pathogenic lifestyle of Synchytrium endobioticum.</title>
        <authorList>
            <person name="van de Vossenberg B.T.L.H."/>
            <person name="Warris S."/>
            <person name="Nguyen H.D.T."/>
            <person name="van Gent-Pelzer M.P.E."/>
            <person name="Joly D.L."/>
            <person name="van de Geest H.C."/>
            <person name="Bonants P.J.M."/>
            <person name="Smith D.S."/>
            <person name="Levesque C.A."/>
            <person name="van der Lee T.A.J."/>
        </authorList>
    </citation>
    <scope>NUCLEOTIDE SEQUENCE [LARGE SCALE GENOMIC DNA]</scope>
    <source>
        <strain evidence="1 2">JEL517</strain>
    </source>
</reference>
<evidence type="ECO:0000313" key="2">
    <source>
        <dbReference type="Proteomes" id="UP000319731"/>
    </source>
</evidence>
<gene>
    <name evidence="1" type="ORF">SmJEL517_g03870</name>
</gene>
<proteinExistence type="predicted"/>
<dbReference type="AlphaFoldDB" id="A0A507BUR9"/>
<evidence type="ECO:0000313" key="1">
    <source>
        <dbReference type="EMBL" id="TPX33190.1"/>
    </source>
</evidence>
<dbReference type="Proteomes" id="UP000319731">
    <property type="component" value="Unassembled WGS sequence"/>
</dbReference>